<dbReference type="AlphaFoldDB" id="A0A921EP20"/>
<evidence type="ECO:0000313" key="6">
    <source>
        <dbReference type="Proteomes" id="UP000712713"/>
    </source>
</evidence>
<evidence type="ECO:0000259" key="4">
    <source>
        <dbReference type="PROSITE" id="PS51459"/>
    </source>
</evidence>
<feature type="domain" description="Fido" evidence="4">
    <location>
        <begin position="143"/>
        <end position="288"/>
    </location>
</feature>
<gene>
    <name evidence="5" type="ORF">K8V15_03910</name>
</gene>
<dbReference type="Proteomes" id="UP000712713">
    <property type="component" value="Unassembled WGS sequence"/>
</dbReference>
<dbReference type="InterPro" id="IPR003812">
    <property type="entry name" value="Fido"/>
</dbReference>
<feature type="binding site" evidence="2">
    <location>
        <begin position="229"/>
        <end position="236"/>
    </location>
    <ligand>
        <name>ATP</name>
        <dbReference type="ChEBI" id="CHEBI:30616"/>
    </ligand>
</feature>
<dbReference type="InterPro" id="IPR036597">
    <property type="entry name" value="Fido-like_dom_sf"/>
</dbReference>
<dbReference type="Gene3D" id="1.10.3290.10">
    <property type="entry name" value="Fido-like domain"/>
    <property type="match status" value="1"/>
</dbReference>
<evidence type="ECO:0000256" key="2">
    <source>
        <dbReference type="PIRSR" id="PIRSR640198-2"/>
    </source>
</evidence>
<accession>A0A921EP20</accession>
<dbReference type="PANTHER" id="PTHR13504">
    <property type="entry name" value="FIDO DOMAIN-CONTAINING PROTEIN DDB_G0283145"/>
    <property type="match status" value="1"/>
</dbReference>
<dbReference type="PROSITE" id="PS51459">
    <property type="entry name" value="FIDO"/>
    <property type="match status" value="1"/>
</dbReference>
<dbReference type="InterPro" id="IPR040198">
    <property type="entry name" value="Fido_containing"/>
</dbReference>
<reference evidence="5" key="1">
    <citation type="journal article" date="2021" name="PeerJ">
        <title>Extensive microbial diversity within the chicken gut microbiome revealed by metagenomics and culture.</title>
        <authorList>
            <person name="Gilroy R."/>
            <person name="Ravi A."/>
            <person name="Getino M."/>
            <person name="Pursley I."/>
            <person name="Horton D.L."/>
            <person name="Alikhan N.F."/>
            <person name="Baker D."/>
            <person name="Gharbi K."/>
            <person name="Hall N."/>
            <person name="Watson M."/>
            <person name="Adriaenssens E.M."/>
            <person name="Foster-Nyarko E."/>
            <person name="Jarju S."/>
            <person name="Secka A."/>
            <person name="Antonio M."/>
            <person name="Oren A."/>
            <person name="Chaudhuri R.R."/>
            <person name="La Ragione R."/>
            <person name="Hildebrand F."/>
            <person name="Pallen M.J."/>
        </authorList>
    </citation>
    <scope>NUCLEOTIDE SEQUENCE</scope>
    <source>
        <strain evidence="5">ChiGjej3B3-7470</strain>
    </source>
</reference>
<protein>
    <submittedName>
        <fullName evidence="5">Fic family protein</fullName>
    </submittedName>
</protein>
<evidence type="ECO:0000256" key="3">
    <source>
        <dbReference type="SAM" id="Coils"/>
    </source>
</evidence>
<keyword evidence="2" id="KW-0067">ATP-binding</keyword>
<keyword evidence="2" id="KW-0547">Nucleotide-binding</keyword>
<dbReference type="Pfam" id="PF02661">
    <property type="entry name" value="Fic"/>
    <property type="match status" value="1"/>
</dbReference>
<evidence type="ECO:0000313" key="5">
    <source>
        <dbReference type="EMBL" id="HJE51114.1"/>
    </source>
</evidence>
<dbReference type="SUPFAM" id="SSF140931">
    <property type="entry name" value="Fic-like"/>
    <property type="match status" value="1"/>
</dbReference>
<dbReference type="EMBL" id="DYZF01000092">
    <property type="protein sequence ID" value="HJE51114.1"/>
    <property type="molecule type" value="Genomic_DNA"/>
</dbReference>
<sequence length="399" mass="42704">MGNEAAAGQGVTAVTWGQASWTPSPDIPMSRTQRLRNRGDFTYADPAPLADAAIAVAPYVQESARSATSLIERFDERFTGWGAPFASVLLRSESASSSQIERLSASARRIALAALGDTGNRNATSIARNVRAMQAAIVLADSMDVQAILAMHAELGGGDDPDGAGRFRREWVWIKGNSPVTAEYVAPPHENVPGALDDLMRFMRRTDVEPLTQAAIAHAQFETIHPFTDGNGRTGRALVSAVLRHRGVARNLSVPISSGLLADTDAYFAALTAYRHGEVEPIVEQFSDAAERAIANATQLQADVAAVREEVVASATRRTRNIEIMADLCATEPAFNADMVVQAGISRPTAYRICKGLSELGLLHRERAIGGVDVWTVVGLTDALDAFAARAGRRNITNT</sequence>
<dbReference type="GO" id="GO:0005524">
    <property type="term" value="F:ATP binding"/>
    <property type="evidence" value="ECO:0007669"/>
    <property type="project" value="UniProtKB-KW"/>
</dbReference>
<name>A0A921EP20_9ACTN</name>
<proteinExistence type="predicted"/>
<comment type="caution">
    <text evidence="5">The sequence shown here is derived from an EMBL/GenBank/DDBJ whole genome shotgun (WGS) entry which is preliminary data.</text>
</comment>
<organism evidence="5 6">
    <name type="scientific">Tessaracoccus flavescens</name>
    <dbReference type="NCBI Taxonomy" id="399497"/>
    <lineage>
        <taxon>Bacteria</taxon>
        <taxon>Bacillati</taxon>
        <taxon>Actinomycetota</taxon>
        <taxon>Actinomycetes</taxon>
        <taxon>Propionibacteriales</taxon>
        <taxon>Propionibacteriaceae</taxon>
        <taxon>Tessaracoccus</taxon>
    </lineage>
</organism>
<feature type="coiled-coil region" evidence="3">
    <location>
        <begin position="283"/>
        <end position="310"/>
    </location>
</feature>
<feature type="active site" evidence="1">
    <location>
        <position position="225"/>
    </location>
</feature>
<reference evidence="5" key="2">
    <citation type="submission" date="2021-09" db="EMBL/GenBank/DDBJ databases">
        <authorList>
            <person name="Gilroy R."/>
        </authorList>
    </citation>
    <scope>NUCLEOTIDE SEQUENCE</scope>
    <source>
        <strain evidence="5">ChiGjej3B3-7470</strain>
    </source>
</reference>
<keyword evidence="3" id="KW-0175">Coiled coil</keyword>
<dbReference type="PANTHER" id="PTHR13504:SF38">
    <property type="entry name" value="FIDO DOMAIN-CONTAINING PROTEIN"/>
    <property type="match status" value="1"/>
</dbReference>
<evidence type="ECO:0000256" key="1">
    <source>
        <dbReference type="PIRSR" id="PIRSR640198-1"/>
    </source>
</evidence>